<organism evidence="1 2">
    <name type="scientific">Bartonella acomydis</name>
    <dbReference type="NCBI Taxonomy" id="686234"/>
    <lineage>
        <taxon>Bacteria</taxon>
        <taxon>Pseudomonadati</taxon>
        <taxon>Pseudomonadota</taxon>
        <taxon>Alphaproteobacteria</taxon>
        <taxon>Hyphomicrobiales</taxon>
        <taxon>Bartonellaceae</taxon>
        <taxon>Bartonella</taxon>
    </lineage>
</organism>
<dbReference type="Proteomes" id="UP001501525">
    <property type="component" value="Unassembled WGS sequence"/>
</dbReference>
<evidence type="ECO:0000313" key="2">
    <source>
        <dbReference type="Proteomes" id="UP001501525"/>
    </source>
</evidence>
<reference evidence="2" key="1">
    <citation type="journal article" date="2019" name="Int. J. Syst. Evol. Microbiol.">
        <title>The Global Catalogue of Microorganisms (GCM) 10K type strain sequencing project: providing services to taxonomists for standard genome sequencing and annotation.</title>
        <authorList>
            <consortium name="The Broad Institute Genomics Platform"/>
            <consortium name="The Broad Institute Genome Sequencing Center for Infectious Disease"/>
            <person name="Wu L."/>
            <person name="Ma J."/>
        </authorList>
    </citation>
    <scope>NUCLEOTIDE SEQUENCE [LARGE SCALE GENOMIC DNA]</scope>
    <source>
        <strain evidence="2">JCM 17706</strain>
    </source>
</reference>
<gene>
    <name evidence="1" type="ORF">GCM10023260_08040</name>
</gene>
<proteinExistence type="predicted"/>
<keyword evidence="2" id="KW-1185">Reference proteome</keyword>
<sequence length="57" mass="6719">MRNSQNIKTKEKHRLYSFKMLKSIPFLDIILGKIDLHNGETRETAIFLGKMHPFAYP</sequence>
<comment type="caution">
    <text evidence="1">The sequence shown here is derived from an EMBL/GenBank/DDBJ whole genome shotgun (WGS) entry which is preliminary data.</text>
</comment>
<dbReference type="EMBL" id="BAABIY010000014">
    <property type="protein sequence ID" value="GAA5097826.1"/>
    <property type="molecule type" value="Genomic_DNA"/>
</dbReference>
<evidence type="ECO:0000313" key="1">
    <source>
        <dbReference type="EMBL" id="GAA5097826.1"/>
    </source>
</evidence>
<accession>A0ABP9MNN7</accession>
<protein>
    <submittedName>
        <fullName evidence="1">Uncharacterized protein</fullName>
    </submittedName>
</protein>
<name>A0ABP9MNN7_9HYPH</name>